<protein>
    <recommendedName>
        <fullName evidence="2">Peptide N-acetyl-beta-D-glucosaminyl asparaginase amidase A N-terminal domain-containing protein</fullName>
    </recommendedName>
</protein>
<proteinExistence type="predicted"/>
<dbReference type="OrthoDB" id="1612078at2759"/>
<feature type="domain" description="Peptide N-acetyl-beta-D-glucosaminyl asparaginase amidase A N-terminal" evidence="2">
    <location>
        <begin position="55"/>
        <end position="422"/>
    </location>
</feature>
<dbReference type="Pfam" id="PF25156">
    <property type="entry name" value="PNGase_A_C"/>
    <property type="match status" value="1"/>
</dbReference>
<evidence type="ECO:0000313" key="4">
    <source>
        <dbReference type="Proteomes" id="UP000631114"/>
    </source>
</evidence>
<dbReference type="PANTHER" id="PTHR31104">
    <property type="entry name" value="PEPTIDE-N4-(N-ACETYL-BETA-GLUCOSAMINYL)ASPARAGINE AMIDASE A PROTEIN"/>
    <property type="match status" value="1"/>
</dbReference>
<accession>A0A835HB64</accession>
<comment type="caution">
    <text evidence="3">The sequence shown here is derived from an EMBL/GenBank/DDBJ whole genome shotgun (WGS) entry which is preliminary data.</text>
</comment>
<evidence type="ECO:0000313" key="3">
    <source>
        <dbReference type="EMBL" id="KAF9596671.1"/>
    </source>
</evidence>
<organism evidence="3 4">
    <name type="scientific">Coptis chinensis</name>
    <dbReference type="NCBI Taxonomy" id="261450"/>
    <lineage>
        <taxon>Eukaryota</taxon>
        <taxon>Viridiplantae</taxon>
        <taxon>Streptophyta</taxon>
        <taxon>Embryophyta</taxon>
        <taxon>Tracheophyta</taxon>
        <taxon>Spermatophyta</taxon>
        <taxon>Magnoliopsida</taxon>
        <taxon>Ranunculales</taxon>
        <taxon>Ranunculaceae</taxon>
        <taxon>Coptidoideae</taxon>
        <taxon>Coptis</taxon>
    </lineage>
</organism>
<sequence>MYVTVVFLLFSFSFSHLTISSHLPDHYSKSIPTSLRQNISNEYIEITKPLSFNPRNPTCSLLIFQHDFANTIGSPPTTTLYSPPSDCPAPWAHIILEFRATCKGEQYDRIVGIWLDSVEILRTSTAEPTESGIFWKVRKDVTRYSSLFSKSNLTLTVMLENVVNEIYTGIYHVNVSVFYYGVTDVTNQFVLTELTVNELNQHEKFAIDIYTEKENKKVSFEDEEKFSIDIYKGKENKKVSFEDEEKPADLIIPISSNGDDGCWFRIQNETDVHSKEIEIPVNTYKAVLEIYMSFHGNDEFWYSNPPNSYIEMNNLTTSRGNGAFREVFVMIDGVFVGFVLPFPVIFTGGINPLFWEPVVSIGAFDLPSYDLDLSPFLGLVLDGKSHIFGIGVTESIPFWLVDANLHLWLDSASPIVMAKSVVYRSSALSVKQKSKSKNLDGSFEIKAERKIEYSGWVSSSIGNLTTHISQEFNFKNLIKFKKYGQFKEVEQMIRVKTEVKVESDTGDVLTQKTMKSKYPLRVLTSTQPGVENDTYLQTTNVSHAFNEESSLALPSGKFLSSVSNSQVSGGWMLVQDHSVLSGTASTNNQTLVYKDEAGCYSRNVFASDGKLLEDGPTLACTPSL</sequence>
<feature type="chain" id="PRO_5033066397" description="Peptide N-acetyl-beta-D-glucosaminyl asparaginase amidase A N-terminal domain-containing protein" evidence="1">
    <location>
        <begin position="21"/>
        <end position="624"/>
    </location>
</feature>
<keyword evidence="4" id="KW-1185">Reference proteome</keyword>
<evidence type="ECO:0000256" key="1">
    <source>
        <dbReference type="SAM" id="SignalP"/>
    </source>
</evidence>
<dbReference type="InterPro" id="IPR056948">
    <property type="entry name" value="PNGaseA_N"/>
</dbReference>
<name>A0A835HB64_9MAGN</name>
<dbReference type="Proteomes" id="UP000631114">
    <property type="component" value="Unassembled WGS sequence"/>
</dbReference>
<evidence type="ECO:0000259" key="2">
    <source>
        <dbReference type="Pfam" id="PF12222"/>
    </source>
</evidence>
<dbReference type="Pfam" id="PF12222">
    <property type="entry name" value="PNGaseA"/>
    <property type="match status" value="1"/>
</dbReference>
<gene>
    <name evidence="3" type="ORF">IFM89_012870</name>
</gene>
<dbReference type="InterPro" id="IPR021102">
    <property type="entry name" value="PNGase_A"/>
</dbReference>
<keyword evidence="1" id="KW-0732">Signal</keyword>
<dbReference type="AlphaFoldDB" id="A0A835HB64"/>
<dbReference type="EMBL" id="JADFTS010000007">
    <property type="protein sequence ID" value="KAF9596671.1"/>
    <property type="molecule type" value="Genomic_DNA"/>
</dbReference>
<feature type="signal peptide" evidence="1">
    <location>
        <begin position="1"/>
        <end position="20"/>
    </location>
</feature>
<reference evidence="3 4" key="1">
    <citation type="submission" date="2020-10" db="EMBL/GenBank/DDBJ databases">
        <title>The Coptis chinensis genome and diversification of protoberbering-type alkaloids.</title>
        <authorList>
            <person name="Wang B."/>
            <person name="Shu S."/>
            <person name="Song C."/>
            <person name="Liu Y."/>
        </authorList>
    </citation>
    <scope>NUCLEOTIDE SEQUENCE [LARGE SCALE GENOMIC DNA]</scope>
    <source>
        <strain evidence="3">HL-2020</strain>
        <tissue evidence="3">Leaf</tissue>
    </source>
</reference>